<dbReference type="RefSeq" id="WP_182846687.1">
    <property type="nucleotide sequence ID" value="NZ_BAAALP010000011.1"/>
</dbReference>
<dbReference type="Proteomes" id="UP000572680">
    <property type="component" value="Unassembled WGS sequence"/>
</dbReference>
<sequence length="89" mass="9633">MGDEEAETLRLVALVAALKRVEAPVYVSLFTPMCVAPHLDVAYVSARVHNAATVCVFGDWFVCSFGLVPATDVERAAWTLVEVLSPPRS</sequence>
<proteinExistence type="predicted"/>
<protein>
    <submittedName>
        <fullName evidence="1">Uncharacterized protein</fullName>
    </submittedName>
</protein>
<reference evidence="1 2" key="1">
    <citation type="submission" date="2020-08" db="EMBL/GenBank/DDBJ databases">
        <title>Genomic Encyclopedia of Type Strains, Phase IV (KMG-IV): sequencing the most valuable type-strain genomes for metagenomic binning, comparative biology and taxonomic classification.</title>
        <authorList>
            <person name="Goeker M."/>
        </authorList>
    </citation>
    <scope>NUCLEOTIDE SEQUENCE [LARGE SCALE GENOMIC DNA]</scope>
    <source>
        <strain evidence="1 2">DSM 44197</strain>
    </source>
</reference>
<organism evidence="1 2">
    <name type="scientific">Actinomadura namibiensis</name>
    <dbReference type="NCBI Taxonomy" id="182080"/>
    <lineage>
        <taxon>Bacteria</taxon>
        <taxon>Bacillati</taxon>
        <taxon>Actinomycetota</taxon>
        <taxon>Actinomycetes</taxon>
        <taxon>Streptosporangiales</taxon>
        <taxon>Thermomonosporaceae</taxon>
        <taxon>Actinomadura</taxon>
    </lineage>
</organism>
<gene>
    <name evidence="1" type="ORF">HNR61_006302</name>
</gene>
<name>A0A7W3LUU4_ACTNM</name>
<dbReference type="EMBL" id="JACJIA010000009">
    <property type="protein sequence ID" value="MBA8954645.1"/>
    <property type="molecule type" value="Genomic_DNA"/>
</dbReference>
<comment type="caution">
    <text evidence="1">The sequence shown here is derived from an EMBL/GenBank/DDBJ whole genome shotgun (WGS) entry which is preliminary data.</text>
</comment>
<evidence type="ECO:0000313" key="1">
    <source>
        <dbReference type="EMBL" id="MBA8954645.1"/>
    </source>
</evidence>
<accession>A0A7W3LUU4</accession>
<dbReference type="AlphaFoldDB" id="A0A7W3LUU4"/>
<evidence type="ECO:0000313" key="2">
    <source>
        <dbReference type="Proteomes" id="UP000572680"/>
    </source>
</evidence>
<keyword evidence="2" id="KW-1185">Reference proteome</keyword>